<dbReference type="SUPFAM" id="SSF49265">
    <property type="entry name" value="Fibronectin type III"/>
    <property type="match status" value="1"/>
</dbReference>
<keyword evidence="6" id="KW-0393">Immunoglobulin domain</keyword>
<dbReference type="SUPFAM" id="SSF48726">
    <property type="entry name" value="Immunoglobulin"/>
    <property type="match status" value="13"/>
</dbReference>
<dbReference type="STRING" id="400727.A0A2T7P269"/>
<gene>
    <name evidence="10" type="ORF">C0Q70_12673</name>
</gene>
<dbReference type="Proteomes" id="UP000245119">
    <property type="component" value="Linkage Group LG7"/>
</dbReference>
<feature type="domain" description="Ig-like" evidence="8">
    <location>
        <begin position="346"/>
        <end position="413"/>
    </location>
</feature>
<feature type="domain" description="Ig-like" evidence="8">
    <location>
        <begin position="592"/>
        <end position="677"/>
    </location>
</feature>
<dbReference type="GO" id="GO:0005886">
    <property type="term" value="C:plasma membrane"/>
    <property type="evidence" value="ECO:0007669"/>
    <property type="project" value="TreeGrafter"/>
</dbReference>
<dbReference type="InterPro" id="IPR007110">
    <property type="entry name" value="Ig-like_dom"/>
</dbReference>
<evidence type="ECO:0000256" key="3">
    <source>
        <dbReference type="ARBA" id="ARBA00023136"/>
    </source>
</evidence>
<keyword evidence="3 7" id="KW-0472">Membrane</keyword>
<keyword evidence="7" id="KW-0812">Transmembrane</keyword>
<evidence type="ECO:0000256" key="2">
    <source>
        <dbReference type="ARBA" id="ARBA00022737"/>
    </source>
</evidence>
<dbReference type="SMART" id="SM00408">
    <property type="entry name" value="IGc2"/>
    <property type="match status" value="14"/>
</dbReference>
<dbReference type="Pfam" id="PF13927">
    <property type="entry name" value="Ig_3"/>
    <property type="match status" value="3"/>
</dbReference>
<dbReference type="Pfam" id="PF13895">
    <property type="entry name" value="Ig_2"/>
    <property type="match status" value="8"/>
</dbReference>
<evidence type="ECO:0000256" key="1">
    <source>
        <dbReference type="ARBA" id="ARBA00004479"/>
    </source>
</evidence>
<feature type="domain" description="Ig-like" evidence="8">
    <location>
        <begin position="1159"/>
        <end position="1254"/>
    </location>
</feature>
<keyword evidence="7" id="KW-1133">Transmembrane helix</keyword>
<feature type="domain" description="Ig-like" evidence="8">
    <location>
        <begin position="977"/>
        <end position="1055"/>
    </location>
</feature>
<dbReference type="GO" id="GO:0005911">
    <property type="term" value="C:cell-cell junction"/>
    <property type="evidence" value="ECO:0007669"/>
    <property type="project" value="TreeGrafter"/>
</dbReference>
<keyword evidence="11" id="KW-1185">Reference proteome</keyword>
<dbReference type="EMBL" id="PZQS01000007">
    <property type="protein sequence ID" value="PVD27511.1"/>
    <property type="molecule type" value="Genomic_DNA"/>
</dbReference>
<dbReference type="PANTHER" id="PTHR11640">
    <property type="entry name" value="NEPHRIN"/>
    <property type="match status" value="1"/>
</dbReference>
<feature type="domain" description="Ig-like" evidence="8">
    <location>
        <begin position="258"/>
        <end position="341"/>
    </location>
</feature>
<proteinExistence type="predicted"/>
<dbReference type="OrthoDB" id="6162853at2759"/>
<sequence length="1461" mass="156585">MTFNPDKTSHTVQENANLTVTCAADCKPACDFRWTKQGAAVAQGAVLSLPAVQRDQAGDYRCLADNVVHAPSSRVVTLTVLYGPSDVTLFPDVTELFPARGSNVSVKCSATCNPSCTYTWYKGARVVPSTSGVLMLSSLSTQDSGQYECKAANSIDPSSSRFVNILVKAGPGTSIRFNPPEDSVIVVEGRQLVVDCIAECSPACTYVWKKGTRQVAQGPTLRFSAITREDAGGYSCFASNDADNQASKPLQVDVQSGPGSNLTFRPEGNRQVVREGGDLLVTCSADCSPPCSYRWKFGTEELTTAGGHLDLPVISRNQSGLYTCIAQNGNGNQGTRQLSVDVQYGPGSTISLFPSNTTQTLNEGASMSIKCSADCSPKCVYVWSRGSAVKQNVSSTDGVLTLVTVGPEDAGNYRSGPGNTVKIEPSLAVYEISEGTDLQMKCSATCSPRCTYTWYFDFERVKARDGILLKPNVSRADSGPYICYAANDVGIQGSNQIKVDVVYGPGDSIQLDPENALQIEAGNPFSLRCSADCRPPCSYVWSLGGQIKPSEGGKLNIGKASEADAGNYTCRASNKLGATSSKPLTVEVNYGPGSSIALHPAPDPALVISEGNDLTVTCSARCRPACSYSWYEGTKRVTSGDGVLFIPGFNRTHPRYYTCVADNGGSKATAVLQVEVNYGPGDKANLFPNSSTITAPVGESLSVQCSADCSPPCHYTWTRGGVHIQTDSLGVLLLRNLQPEARGAYVCSASNTIGKAATASVDIQLLCGWQKEKPSMLPVMATACRPVTSPGSDGPSGSVELFPPERSRELTQGETLSVKCSATCSPPCSVQWTKEDKVLSGKEGVLLLSNIQSDDSGVYTCTAGNGVGTDNAVNLTVHVNFGPENSVMFQPSDLFPSIVEGQTFQVRCSAHCLPACSYTWHYGGDGSSKVVSRDGLLTLPAVTRQDAGTYTCHADNGVGRRVTQDLQLAVRFPPNLPTFDPASTSYTIRERIDSVSDIRCYVDCNPRCNITWLKDGQSLNISGNVLALTTPDRQADGVYTCRATNDLGEREKNVTINVNYAPSITYFTINERRASSVALENDPVTLNCRVSSMPPSTIQIYNGSTLISAMTSTLQAKYSWQNAKCLDSGMYTCRADNGVGPLVSVMAELRVHCVPRLDPRVFKLPFVAANLGDTAVIHIPVIGEPTPSFQWYRVHGGVPGEPLAAKDQRGQSDKFFVSTPSSSTLTIQNVQVADYGDYLVTMGNTIGTSNYTFSVVPKSAPYRASHLTARPIDAHAVEVTWSPGFNGGARQQFSLEYLKDGTNGWRALALDPTIDDMTTSLSVNVSDLNPATAYTFRIRSRNTYGYSDYSNTARVVTDAAPDGLVAPGNVNTLPVLLGVGLAVGFLVGAGITAIVVVSRCRPRARKDESPIDDARSDTTYDTLYLRDALWAQHHIKLRSNTGSTRSRFDDIYDYKQPENKI</sequence>
<dbReference type="InterPro" id="IPR003599">
    <property type="entry name" value="Ig_sub"/>
</dbReference>
<dbReference type="CDD" id="cd00063">
    <property type="entry name" value="FN3"/>
    <property type="match status" value="1"/>
</dbReference>
<dbReference type="InterPro" id="IPR051275">
    <property type="entry name" value="Cell_adhesion_signaling"/>
</dbReference>
<dbReference type="InterPro" id="IPR003961">
    <property type="entry name" value="FN3_dom"/>
</dbReference>
<keyword evidence="4" id="KW-1015">Disulfide bond</keyword>
<dbReference type="PROSITE" id="PS50853">
    <property type="entry name" value="FN3"/>
    <property type="match status" value="1"/>
</dbReference>
<feature type="domain" description="Ig-like" evidence="8">
    <location>
        <begin position="5"/>
        <end position="79"/>
    </location>
</feature>
<feature type="domain" description="Ig-like" evidence="8">
    <location>
        <begin position="688"/>
        <end position="764"/>
    </location>
</feature>
<comment type="subcellular location">
    <subcellularLocation>
        <location evidence="1">Membrane</location>
        <topology evidence="1">Single-pass type I membrane protein</topology>
    </subcellularLocation>
</comment>
<feature type="domain" description="Ig-like" evidence="8">
    <location>
        <begin position="795"/>
        <end position="876"/>
    </location>
</feature>
<feature type="domain" description="Ig-like" evidence="8">
    <location>
        <begin position="1062"/>
        <end position="1150"/>
    </location>
</feature>
<dbReference type="SMART" id="SM00060">
    <property type="entry name" value="FN3"/>
    <property type="match status" value="1"/>
</dbReference>
<dbReference type="Gene3D" id="2.60.40.10">
    <property type="entry name" value="Immunoglobulins"/>
    <property type="match status" value="15"/>
</dbReference>
<protein>
    <submittedName>
        <fullName evidence="10">Uncharacterized protein</fullName>
    </submittedName>
</protein>
<name>A0A2T7P269_POMCA</name>
<organism evidence="10 11">
    <name type="scientific">Pomacea canaliculata</name>
    <name type="common">Golden apple snail</name>
    <dbReference type="NCBI Taxonomy" id="400727"/>
    <lineage>
        <taxon>Eukaryota</taxon>
        <taxon>Metazoa</taxon>
        <taxon>Spiralia</taxon>
        <taxon>Lophotrochozoa</taxon>
        <taxon>Mollusca</taxon>
        <taxon>Gastropoda</taxon>
        <taxon>Caenogastropoda</taxon>
        <taxon>Architaenioglossa</taxon>
        <taxon>Ampullarioidea</taxon>
        <taxon>Ampullariidae</taxon>
        <taxon>Pomacea</taxon>
    </lineage>
</organism>
<feature type="domain" description="Ig-like" evidence="8">
    <location>
        <begin position="91"/>
        <end position="164"/>
    </location>
</feature>
<dbReference type="InterPro" id="IPR036179">
    <property type="entry name" value="Ig-like_dom_sf"/>
</dbReference>
<feature type="domain" description="Ig-like" evidence="8">
    <location>
        <begin position="505"/>
        <end position="585"/>
    </location>
</feature>
<dbReference type="Pfam" id="PF07679">
    <property type="entry name" value="I-set"/>
    <property type="match status" value="2"/>
</dbReference>
<feature type="domain" description="Ig-like" evidence="8">
    <location>
        <begin position="171"/>
        <end position="253"/>
    </location>
</feature>
<accession>A0A2T7P269</accession>
<reference evidence="10 11" key="1">
    <citation type="submission" date="2018-04" db="EMBL/GenBank/DDBJ databases">
        <title>The genome of golden apple snail Pomacea canaliculata provides insight into stress tolerance and invasive adaptation.</title>
        <authorList>
            <person name="Liu C."/>
            <person name="Liu B."/>
            <person name="Ren Y."/>
            <person name="Zhang Y."/>
            <person name="Wang H."/>
            <person name="Li S."/>
            <person name="Jiang F."/>
            <person name="Yin L."/>
            <person name="Zhang G."/>
            <person name="Qian W."/>
            <person name="Fan W."/>
        </authorList>
    </citation>
    <scope>NUCLEOTIDE SEQUENCE [LARGE SCALE GENOMIC DNA]</scope>
    <source>
        <strain evidence="10">SZHN2017</strain>
        <tissue evidence="10">Muscle</tissue>
    </source>
</reference>
<dbReference type="SMART" id="SM00409">
    <property type="entry name" value="IG"/>
    <property type="match status" value="14"/>
</dbReference>
<dbReference type="Pfam" id="PF00041">
    <property type="entry name" value="fn3"/>
    <property type="match status" value="1"/>
</dbReference>
<dbReference type="InterPro" id="IPR013783">
    <property type="entry name" value="Ig-like_fold"/>
</dbReference>
<evidence type="ECO:0000259" key="8">
    <source>
        <dbReference type="PROSITE" id="PS50835"/>
    </source>
</evidence>
<keyword evidence="2" id="KW-0677">Repeat</keyword>
<dbReference type="GO" id="GO:0098609">
    <property type="term" value="P:cell-cell adhesion"/>
    <property type="evidence" value="ECO:0007669"/>
    <property type="project" value="TreeGrafter"/>
</dbReference>
<feature type="domain" description="Ig-like" evidence="8">
    <location>
        <begin position="425"/>
        <end position="500"/>
    </location>
</feature>
<dbReference type="PANTHER" id="PTHR11640:SF31">
    <property type="entry name" value="IRREGULAR CHIASM C-ROUGHEST PROTEIN-RELATED"/>
    <property type="match status" value="1"/>
</dbReference>
<evidence type="ECO:0000256" key="4">
    <source>
        <dbReference type="ARBA" id="ARBA00023157"/>
    </source>
</evidence>
<feature type="domain" description="Ig-like" evidence="8">
    <location>
        <begin position="883"/>
        <end position="963"/>
    </location>
</feature>
<dbReference type="GO" id="GO:0050839">
    <property type="term" value="F:cell adhesion molecule binding"/>
    <property type="evidence" value="ECO:0007669"/>
    <property type="project" value="TreeGrafter"/>
</dbReference>
<evidence type="ECO:0000313" key="10">
    <source>
        <dbReference type="EMBL" id="PVD27511.1"/>
    </source>
</evidence>
<keyword evidence="5" id="KW-0325">Glycoprotein</keyword>
<dbReference type="InterPro" id="IPR003598">
    <property type="entry name" value="Ig_sub2"/>
</dbReference>
<evidence type="ECO:0000256" key="6">
    <source>
        <dbReference type="ARBA" id="ARBA00023319"/>
    </source>
</evidence>
<comment type="caution">
    <text evidence="10">The sequence shown here is derived from an EMBL/GenBank/DDBJ whole genome shotgun (WGS) entry which is preliminary data.</text>
</comment>
<evidence type="ECO:0000256" key="7">
    <source>
        <dbReference type="SAM" id="Phobius"/>
    </source>
</evidence>
<feature type="transmembrane region" description="Helical" evidence="7">
    <location>
        <begin position="1375"/>
        <end position="1397"/>
    </location>
</feature>
<dbReference type="InterPro" id="IPR036116">
    <property type="entry name" value="FN3_sf"/>
</dbReference>
<evidence type="ECO:0000259" key="9">
    <source>
        <dbReference type="PROSITE" id="PS50853"/>
    </source>
</evidence>
<dbReference type="InterPro" id="IPR013098">
    <property type="entry name" value="Ig_I-set"/>
</dbReference>
<dbReference type="PROSITE" id="PS50835">
    <property type="entry name" value="IG_LIKE"/>
    <property type="match status" value="14"/>
</dbReference>
<feature type="domain" description="Fibronectin type-III" evidence="9">
    <location>
        <begin position="1263"/>
        <end position="1362"/>
    </location>
</feature>
<evidence type="ECO:0000256" key="5">
    <source>
        <dbReference type="ARBA" id="ARBA00023180"/>
    </source>
</evidence>
<evidence type="ECO:0000313" key="11">
    <source>
        <dbReference type="Proteomes" id="UP000245119"/>
    </source>
</evidence>